<dbReference type="EMBL" id="CP002955">
    <property type="protein sequence ID" value="AEL28711.1"/>
    <property type="molecule type" value="Genomic_DNA"/>
</dbReference>
<proteinExistence type="predicted"/>
<dbReference type="RefSeq" id="WP_014022990.1">
    <property type="nucleotide sequence ID" value="NC_015914.1"/>
</dbReference>
<keyword evidence="1" id="KW-1133">Transmembrane helix</keyword>
<keyword evidence="1" id="KW-0812">Transmembrane</keyword>
<accession>G0J8B1</accession>
<reference evidence="3" key="1">
    <citation type="submission" date="2011-07" db="EMBL/GenBank/DDBJ databases">
        <title>The complete genome of Cyclobacterium marinum DSM 745.</title>
        <authorList>
            <person name="Lucas S."/>
            <person name="Han J."/>
            <person name="Lapidus A."/>
            <person name="Bruce D."/>
            <person name="Goodwin L."/>
            <person name="Pitluck S."/>
            <person name="Peters L."/>
            <person name="Kyrpides N."/>
            <person name="Mavromatis K."/>
            <person name="Ivanova N."/>
            <person name="Ovchinnikova G."/>
            <person name="Chertkov O."/>
            <person name="Detter J.C."/>
            <person name="Tapia R."/>
            <person name="Han C."/>
            <person name="Land M."/>
            <person name="Hauser L."/>
            <person name="Markowitz V."/>
            <person name="Cheng J.-F."/>
            <person name="Hugenholtz P."/>
            <person name="Woyke T."/>
            <person name="Wu D."/>
            <person name="Tindall B."/>
            <person name="Schuetze A."/>
            <person name="Brambilla E."/>
            <person name="Klenk H.-P."/>
            <person name="Eisen J.A."/>
        </authorList>
    </citation>
    <scope>NUCLEOTIDE SEQUENCE [LARGE SCALE GENOMIC DNA]</scope>
    <source>
        <strain evidence="3">ATCC 25205 / DSM 745 / LMG 13164 / NCIMB 1802</strain>
    </source>
</reference>
<protein>
    <submittedName>
        <fullName evidence="2">Uncharacterized protein</fullName>
    </submittedName>
</protein>
<dbReference type="OrthoDB" id="667398at2"/>
<evidence type="ECO:0000313" key="2">
    <source>
        <dbReference type="EMBL" id="AEL28711.1"/>
    </source>
</evidence>
<feature type="transmembrane region" description="Helical" evidence="1">
    <location>
        <begin position="75"/>
        <end position="93"/>
    </location>
</feature>
<dbReference type="eggNOG" id="ENOG5033HN1">
    <property type="taxonomic scope" value="Bacteria"/>
</dbReference>
<evidence type="ECO:0000256" key="1">
    <source>
        <dbReference type="SAM" id="Phobius"/>
    </source>
</evidence>
<evidence type="ECO:0000313" key="3">
    <source>
        <dbReference type="Proteomes" id="UP000001635"/>
    </source>
</evidence>
<sequence>MEKGIFKELMKKYAAGHSTLEEEAFLIKNLTDKKSLETQWLRYVNGKKKIPAADLNAKVLEAINKKEKKSQSRKLVAGFMSIAASLLLLLIFFRPEPIPETKSLAEKEALLKKALAMFDNNSINKKNKKVLYEDDLIIIYSSK</sequence>
<organism evidence="2 3">
    <name type="scientific">Cyclobacterium marinum (strain ATCC 25205 / DSM 745 / LMG 13164 / NCIMB 1802)</name>
    <name type="common">Flectobacillus marinus</name>
    <dbReference type="NCBI Taxonomy" id="880070"/>
    <lineage>
        <taxon>Bacteria</taxon>
        <taxon>Pseudomonadati</taxon>
        <taxon>Bacteroidota</taxon>
        <taxon>Cytophagia</taxon>
        <taxon>Cytophagales</taxon>
        <taxon>Cyclobacteriaceae</taxon>
        <taxon>Cyclobacterium</taxon>
    </lineage>
</organism>
<keyword evidence="1" id="KW-0472">Membrane</keyword>
<dbReference type="KEGG" id="cmr:Cycma_5027"/>
<dbReference type="STRING" id="880070.Cycma_5027"/>
<dbReference type="AlphaFoldDB" id="G0J8B1"/>
<keyword evidence="3" id="KW-1185">Reference proteome</keyword>
<dbReference type="Proteomes" id="UP000001635">
    <property type="component" value="Chromosome"/>
</dbReference>
<name>G0J8B1_CYCMS</name>
<dbReference type="HOGENOM" id="CLU_1802941_0_0_10"/>
<gene>
    <name evidence="2" type="ordered locus">Cycma_5027</name>
</gene>